<keyword evidence="3 8" id="KW-0347">Helicase</keyword>
<proteinExistence type="predicted"/>
<evidence type="ECO:0000256" key="2">
    <source>
        <dbReference type="ARBA" id="ARBA00022801"/>
    </source>
</evidence>
<feature type="compositionally biased region" description="Basic residues" evidence="5">
    <location>
        <begin position="261"/>
        <end position="273"/>
    </location>
</feature>
<dbReference type="EMBL" id="JAUHQB010000001">
    <property type="protein sequence ID" value="MDN4482010.1"/>
    <property type="molecule type" value="Genomic_DNA"/>
</dbReference>
<dbReference type="Gene3D" id="3.40.50.300">
    <property type="entry name" value="P-loop containing nucleotide triphosphate hydrolases"/>
    <property type="match status" value="2"/>
</dbReference>
<dbReference type="InterPro" id="IPR014001">
    <property type="entry name" value="Helicase_ATP-bd"/>
</dbReference>
<evidence type="ECO:0000313" key="9">
    <source>
        <dbReference type="Proteomes" id="UP001172756"/>
    </source>
</evidence>
<dbReference type="GO" id="GO:0055087">
    <property type="term" value="C:Ski complex"/>
    <property type="evidence" value="ECO:0007669"/>
    <property type="project" value="TreeGrafter"/>
</dbReference>
<dbReference type="PROSITE" id="PS51192">
    <property type="entry name" value="HELICASE_ATP_BIND_1"/>
    <property type="match status" value="1"/>
</dbReference>
<evidence type="ECO:0000313" key="8">
    <source>
        <dbReference type="EMBL" id="MDN4482010.1"/>
    </source>
</evidence>
<dbReference type="Pfam" id="PF00271">
    <property type="entry name" value="Helicase_C"/>
    <property type="match status" value="1"/>
</dbReference>
<keyword evidence="2" id="KW-0378">Hydrolase</keyword>
<dbReference type="InterPro" id="IPR001650">
    <property type="entry name" value="Helicase_C-like"/>
</dbReference>
<dbReference type="GO" id="GO:0005524">
    <property type="term" value="F:ATP binding"/>
    <property type="evidence" value="ECO:0007669"/>
    <property type="project" value="UniProtKB-KW"/>
</dbReference>
<dbReference type="Pfam" id="PF00270">
    <property type="entry name" value="DEAD"/>
    <property type="match status" value="1"/>
</dbReference>
<dbReference type="AlphaFoldDB" id="A0AB35ME35"/>
<feature type="region of interest" description="Disordered" evidence="5">
    <location>
        <begin position="654"/>
        <end position="675"/>
    </location>
</feature>
<accession>A0AB35ME35</accession>
<comment type="caution">
    <text evidence="8">The sequence shown here is derived from an EMBL/GenBank/DDBJ whole genome shotgun (WGS) entry which is preliminary data.</text>
</comment>
<organism evidence="8 9">
    <name type="scientific">Demequina lignilytica</name>
    <dbReference type="NCBI Taxonomy" id="3051663"/>
    <lineage>
        <taxon>Bacteria</taxon>
        <taxon>Bacillati</taxon>
        <taxon>Actinomycetota</taxon>
        <taxon>Actinomycetes</taxon>
        <taxon>Micrococcales</taxon>
        <taxon>Demequinaceae</taxon>
        <taxon>Demequina</taxon>
    </lineage>
</organism>
<feature type="region of interest" description="Disordered" evidence="5">
    <location>
        <begin position="245"/>
        <end position="273"/>
    </location>
</feature>
<dbReference type="SMART" id="SM00490">
    <property type="entry name" value="HELICc"/>
    <property type="match status" value="1"/>
</dbReference>
<dbReference type="CDD" id="cd18795">
    <property type="entry name" value="SF2_C_Ski2"/>
    <property type="match status" value="1"/>
</dbReference>
<dbReference type="SUPFAM" id="SSF52540">
    <property type="entry name" value="P-loop containing nucleoside triphosphate hydrolases"/>
    <property type="match status" value="1"/>
</dbReference>
<sequence>MTSPAERFAASRRRARHGDLAEFTAELSFPLDPFQQEACEAVADGHSVLVAAPTGAGKTLVGEYAVRHAYRRGEKSFYTTPIKALSNQKFHDLSRAYGPGNVGLLTGDTSINPDADIVVMTTEVLRNMIYAGSSTLDRLGVVVLDEVHYLADRYRGSVWEEVIIHLHERTAIIALSATVSNAEEFGAWLREVRGDTRVIVSEHRPVPLWPHVLLREGIYDLYAPGVDPQDPGPTPRLNPELEAVAKRARHEDARAPGGRGRPTRGGRRPQGRRAPPRFAVVDVLDRQGLLPAIVFIFSRAACEDAVEQVRHAGMVLTTEAERHEIARIVEERCAGLPPEDLGALGYTRWRDSLEAGVAAHHAGMIPLFKEVVEELFAGGLIKVVYATETLALGINMPARSVVLEKLVKWDGQGHKDLTAGEYTQLTGRAGRRGIDVEGHAVVVEHPGFDAPQLGRLASRRTYPLISSFQPTYNMAINLVATLGVAHAREVLEMSFAQYQADQSVVGKARRVKEIESTLAGYAEAAACDRGDFMEYAALRERLNRQQKQASRVASRARKEASAATLAALVRGDVVKVGGGRRAGLVAVVDPDDNPVAPRPLVVTDQGRVHRLAISELHHGLEQVGTVRIPRRFDARNARSRRELAQLLHDNRHSYAAARRRRGDDAEERASQDQELETRRLLREHPCHQCPDREAHARWAERYHRALRDKDKVVGEIQRATGSISQVFDKRLEILTALGYVEPAGDAMDLTRWGEMMRRIYSENDIVIAEALRTGAWDRLNAAALAAAVSAVLYEGRREDETRAPRVPGGPHGVLGTALRETVRLWSAVDDMQKERHLPGLSAPHWGLVGPVHGWAQGKGLDAVLQDTEIAPGDMVRWCKQVIDVLDQIHDVAPSAALRDTAASAIRAIRRGVVAY</sequence>
<dbReference type="RefSeq" id="WP_301159265.1">
    <property type="nucleotide sequence ID" value="NZ_JAUHQB010000001.1"/>
</dbReference>
<dbReference type="Proteomes" id="UP001172756">
    <property type="component" value="Unassembled WGS sequence"/>
</dbReference>
<dbReference type="SMART" id="SM00487">
    <property type="entry name" value="DEXDc"/>
    <property type="match status" value="1"/>
</dbReference>
<dbReference type="SMART" id="SM01142">
    <property type="entry name" value="DSHCT"/>
    <property type="match status" value="1"/>
</dbReference>
<evidence type="ECO:0000259" key="7">
    <source>
        <dbReference type="PROSITE" id="PS51194"/>
    </source>
</evidence>
<keyword evidence="1" id="KW-0547">Nucleotide-binding</keyword>
<dbReference type="InterPro" id="IPR058621">
    <property type="entry name" value="SH3_HelY"/>
</dbReference>
<feature type="domain" description="Helicase C-terminal" evidence="7">
    <location>
        <begin position="283"/>
        <end position="476"/>
    </location>
</feature>
<dbReference type="InterPro" id="IPR011545">
    <property type="entry name" value="DEAD/DEAH_box_helicase_dom"/>
</dbReference>
<evidence type="ECO:0000256" key="1">
    <source>
        <dbReference type="ARBA" id="ARBA00022741"/>
    </source>
</evidence>
<evidence type="ECO:0000256" key="5">
    <source>
        <dbReference type="SAM" id="MobiDB-lite"/>
    </source>
</evidence>
<dbReference type="SMART" id="SM00382">
    <property type="entry name" value="AAA"/>
    <property type="match status" value="1"/>
</dbReference>
<feature type="compositionally biased region" description="Basic and acidic residues" evidence="5">
    <location>
        <begin position="245"/>
        <end position="254"/>
    </location>
</feature>
<protein>
    <submittedName>
        <fullName evidence="8">DEAD/DEAH box helicase</fullName>
    </submittedName>
</protein>
<dbReference type="InterPro" id="IPR003593">
    <property type="entry name" value="AAA+_ATPase"/>
</dbReference>
<dbReference type="PROSITE" id="PS51194">
    <property type="entry name" value="HELICASE_CTER"/>
    <property type="match status" value="1"/>
</dbReference>
<feature type="compositionally biased region" description="Basic and acidic residues" evidence="5">
    <location>
        <begin position="661"/>
        <end position="675"/>
    </location>
</feature>
<gene>
    <name evidence="8" type="ORF">QQ002_00460</name>
</gene>
<feature type="domain" description="Helicase ATP-binding" evidence="6">
    <location>
        <begin position="39"/>
        <end position="197"/>
    </location>
</feature>
<dbReference type="GO" id="GO:0016787">
    <property type="term" value="F:hydrolase activity"/>
    <property type="evidence" value="ECO:0007669"/>
    <property type="project" value="UniProtKB-KW"/>
</dbReference>
<name>A0AB35ME35_9MICO</name>
<evidence type="ECO:0000256" key="3">
    <source>
        <dbReference type="ARBA" id="ARBA00022806"/>
    </source>
</evidence>
<dbReference type="Gene3D" id="1.10.3380.30">
    <property type="match status" value="1"/>
</dbReference>
<dbReference type="InterPro" id="IPR012961">
    <property type="entry name" value="Ski2/MTR4_C"/>
</dbReference>
<dbReference type="GO" id="GO:0004386">
    <property type="term" value="F:helicase activity"/>
    <property type="evidence" value="ECO:0007669"/>
    <property type="project" value="UniProtKB-KW"/>
</dbReference>
<dbReference type="Pfam" id="PF26090">
    <property type="entry name" value="SH3_HelY"/>
    <property type="match status" value="1"/>
</dbReference>
<dbReference type="InterPro" id="IPR050699">
    <property type="entry name" value="RNA-DNA_Helicase"/>
</dbReference>
<dbReference type="Pfam" id="PF08148">
    <property type="entry name" value="DSHCT"/>
    <property type="match status" value="1"/>
</dbReference>
<keyword evidence="4" id="KW-0067">ATP-binding</keyword>
<reference evidence="8 9" key="1">
    <citation type="submission" date="2023-06" db="EMBL/GenBank/DDBJ databases">
        <title>SYSU T0a273.</title>
        <authorList>
            <person name="Gao L."/>
            <person name="Fang B.-Z."/>
            <person name="Li W.-J."/>
        </authorList>
    </citation>
    <scope>NUCLEOTIDE SEQUENCE [LARGE SCALE GENOMIC DNA]</scope>
    <source>
        <strain evidence="8 9">SYSU T0a273</strain>
    </source>
</reference>
<dbReference type="PANTHER" id="PTHR12131">
    <property type="entry name" value="ATP-DEPENDENT RNA AND DNA HELICASE"/>
    <property type="match status" value="1"/>
</dbReference>
<dbReference type="InterPro" id="IPR027417">
    <property type="entry name" value="P-loop_NTPase"/>
</dbReference>
<dbReference type="GO" id="GO:0003676">
    <property type="term" value="F:nucleic acid binding"/>
    <property type="evidence" value="ECO:0007669"/>
    <property type="project" value="InterPro"/>
</dbReference>
<evidence type="ECO:0000259" key="6">
    <source>
        <dbReference type="PROSITE" id="PS51192"/>
    </source>
</evidence>
<dbReference type="PANTHER" id="PTHR12131:SF1">
    <property type="entry name" value="ATP-DEPENDENT RNA HELICASE SUPV3L1, MITOCHONDRIAL-RELATED"/>
    <property type="match status" value="1"/>
</dbReference>
<dbReference type="GO" id="GO:0070478">
    <property type="term" value="P:nuclear-transcribed mRNA catabolic process, 3'-5' exonucleolytic nonsense-mediated decay"/>
    <property type="evidence" value="ECO:0007669"/>
    <property type="project" value="TreeGrafter"/>
</dbReference>
<evidence type="ECO:0000256" key="4">
    <source>
        <dbReference type="ARBA" id="ARBA00022840"/>
    </source>
</evidence>